<accession>A0A183V661</accession>
<dbReference type="PANTHER" id="PTHR16317">
    <property type="entry name" value="INTEGRIN ALPHA REPEAT DOMAIN-CONTAINING"/>
    <property type="match status" value="1"/>
</dbReference>
<evidence type="ECO:0000313" key="4">
    <source>
        <dbReference type="WBParaSite" id="TCNE_0001623201-mRNA-1"/>
    </source>
</evidence>
<keyword evidence="1" id="KW-0472">Membrane</keyword>
<feature type="transmembrane region" description="Helical" evidence="1">
    <location>
        <begin position="20"/>
        <end position="40"/>
    </location>
</feature>
<dbReference type="AlphaFoldDB" id="A0A183V661"/>
<keyword evidence="3" id="KW-1185">Reference proteome</keyword>
<reference evidence="4" key="1">
    <citation type="submission" date="2016-06" db="UniProtKB">
        <authorList>
            <consortium name="WormBaseParasite"/>
        </authorList>
    </citation>
    <scope>IDENTIFICATION</scope>
</reference>
<dbReference type="Pfam" id="PF15907">
    <property type="entry name" value="Itfg2"/>
    <property type="match status" value="1"/>
</dbReference>
<evidence type="ECO:0000313" key="3">
    <source>
        <dbReference type="Proteomes" id="UP000050794"/>
    </source>
</evidence>
<evidence type="ECO:0000256" key="1">
    <source>
        <dbReference type="SAM" id="Phobius"/>
    </source>
</evidence>
<dbReference type="PANTHER" id="PTHR16317:SF1">
    <property type="entry name" value="KICSTOR COMPLEX PROTEIN ITFG2"/>
    <property type="match status" value="1"/>
</dbReference>
<sequence length="454" mass="50501">MLVVIKKYDILGMLAVIKKYGILGMLAVIKKCGILGMLAVIKKYGILGMLAVIKKYGILGVLAVSKKYDVMFAFEEIKRLWRAHQWTKVCVWGEERDEVERELEMRVLREGAFLCPKAMLTTHLNCPSSSAVMGISPQQQPFFIVGKVNGEVVFFTTDHSEVSKCGGRFNSPITAIAVGNLRHSEKDEVVAISADGLLQSMSFPRRDGNTLYQPVILFEQFLNANICAAQIADIDGDDRNEMIVVMTDRVVRTYRFIDGRLRTLNKWEVPSQICGLSIGSTRAGRIYALLAQLHEKYIVKIEFAQKNCTILPQSTTGDGGTYELDVPMNPVQVSLIGTLTSRLFIVNPDCNTENELKNVAGDIVCVATTTLPNGLRLIVTVDTHGVLLLFGWRDNLVPQALPLVRCHVLADAEYVSAVADKMHENTLFVALSTLYFKVAIYRVDLSSIVQIKKH</sequence>
<keyword evidence="1" id="KW-0812">Transmembrane</keyword>
<dbReference type="WBParaSite" id="TCNE_0001623201-mRNA-1">
    <property type="protein sequence ID" value="TCNE_0001623201-mRNA-1"/>
    <property type="gene ID" value="TCNE_0001623201"/>
</dbReference>
<dbReference type="Proteomes" id="UP000050794">
    <property type="component" value="Unassembled WGS sequence"/>
</dbReference>
<name>A0A183V661_TOXCA</name>
<dbReference type="InterPro" id="IPR031793">
    <property type="entry name" value="KICSTOR_ITFG2"/>
</dbReference>
<dbReference type="GO" id="GO:0032006">
    <property type="term" value="P:regulation of TOR signaling"/>
    <property type="evidence" value="ECO:0007669"/>
    <property type="project" value="TreeGrafter"/>
</dbReference>
<reference evidence="2 3" key="2">
    <citation type="submission" date="2018-11" db="EMBL/GenBank/DDBJ databases">
        <authorList>
            <consortium name="Pathogen Informatics"/>
        </authorList>
    </citation>
    <scope>NUCLEOTIDE SEQUENCE [LARGE SCALE GENOMIC DNA]</scope>
</reference>
<keyword evidence="1" id="KW-1133">Transmembrane helix</keyword>
<dbReference type="EMBL" id="UYWY01023426">
    <property type="protein sequence ID" value="VDM47552.1"/>
    <property type="molecule type" value="Genomic_DNA"/>
</dbReference>
<dbReference type="InterPro" id="IPR036322">
    <property type="entry name" value="WD40_repeat_dom_sf"/>
</dbReference>
<dbReference type="SUPFAM" id="SSF50978">
    <property type="entry name" value="WD40 repeat-like"/>
    <property type="match status" value="1"/>
</dbReference>
<proteinExistence type="predicted"/>
<protein>
    <submittedName>
        <fullName evidence="4">Integrin-alpha FG-GAP repeat-containing protein 2</fullName>
    </submittedName>
</protein>
<organism evidence="3 4">
    <name type="scientific">Toxocara canis</name>
    <name type="common">Canine roundworm</name>
    <dbReference type="NCBI Taxonomy" id="6265"/>
    <lineage>
        <taxon>Eukaryota</taxon>
        <taxon>Metazoa</taxon>
        <taxon>Ecdysozoa</taxon>
        <taxon>Nematoda</taxon>
        <taxon>Chromadorea</taxon>
        <taxon>Rhabditida</taxon>
        <taxon>Spirurina</taxon>
        <taxon>Ascaridomorpha</taxon>
        <taxon>Ascaridoidea</taxon>
        <taxon>Toxocaridae</taxon>
        <taxon>Toxocara</taxon>
    </lineage>
</organism>
<evidence type="ECO:0000313" key="2">
    <source>
        <dbReference type="EMBL" id="VDM47552.1"/>
    </source>
</evidence>
<gene>
    <name evidence="2" type="ORF">TCNE_LOCUS16231</name>
</gene>